<feature type="region of interest" description="Disordered" evidence="1">
    <location>
        <begin position="846"/>
        <end position="895"/>
    </location>
</feature>
<feature type="compositionally biased region" description="Acidic residues" evidence="1">
    <location>
        <begin position="493"/>
        <end position="509"/>
    </location>
</feature>
<feature type="compositionally biased region" description="Low complexity" evidence="1">
    <location>
        <begin position="678"/>
        <end position="717"/>
    </location>
</feature>
<feature type="compositionally biased region" description="Basic and acidic residues" evidence="1">
    <location>
        <begin position="541"/>
        <end position="558"/>
    </location>
</feature>
<feature type="region of interest" description="Disordered" evidence="1">
    <location>
        <begin position="430"/>
        <end position="559"/>
    </location>
</feature>
<feature type="compositionally biased region" description="Basic residues" evidence="1">
    <location>
        <begin position="987"/>
        <end position="996"/>
    </location>
</feature>
<protein>
    <submittedName>
        <fullName evidence="2">Uncharacterized protein</fullName>
    </submittedName>
</protein>
<feature type="compositionally biased region" description="Polar residues" evidence="1">
    <location>
        <begin position="431"/>
        <end position="446"/>
    </location>
</feature>
<feature type="region of interest" description="Disordered" evidence="1">
    <location>
        <begin position="649"/>
        <end position="748"/>
    </location>
</feature>
<feature type="region of interest" description="Disordered" evidence="1">
    <location>
        <begin position="606"/>
        <end position="632"/>
    </location>
</feature>
<feature type="compositionally biased region" description="Polar residues" evidence="1">
    <location>
        <begin position="954"/>
        <end position="970"/>
    </location>
</feature>
<dbReference type="EMBL" id="JAAUHK010000194">
    <property type="protein sequence ID" value="KAF4642087.1"/>
    <property type="molecule type" value="Genomic_DNA"/>
</dbReference>
<gene>
    <name evidence="2" type="ORF">TGRH88_079000</name>
</gene>
<dbReference type="AlphaFoldDB" id="A0A7J6K4X2"/>
<dbReference type="VEuPathDB" id="ToxoDB:TGME49_272730"/>
<proteinExistence type="predicted"/>
<evidence type="ECO:0000313" key="3">
    <source>
        <dbReference type="Proteomes" id="UP000557509"/>
    </source>
</evidence>
<feature type="compositionally biased region" description="Low complexity" evidence="1">
    <location>
        <begin position="858"/>
        <end position="895"/>
    </location>
</feature>
<feature type="compositionally biased region" description="Basic and acidic residues" evidence="1">
    <location>
        <begin position="1016"/>
        <end position="1036"/>
    </location>
</feature>
<feature type="region of interest" description="Disordered" evidence="1">
    <location>
        <begin position="943"/>
        <end position="1036"/>
    </location>
</feature>
<feature type="compositionally biased region" description="Basic and acidic residues" evidence="1">
    <location>
        <begin position="972"/>
        <end position="982"/>
    </location>
</feature>
<feature type="compositionally biased region" description="Polar residues" evidence="1">
    <location>
        <begin position="668"/>
        <end position="677"/>
    </location>
</feature>
<comment type="caution">
    <text evidence="2">The sequence shown here is derived from an EMBL/GenBank/DDBJ whole genome shotgun (WGS) entry which is preliminary data.</text>
</comment>
<evidence type="ECO:0000313" key="2">
    <source>
        <dbReference type="EMBL" id="KAF4642087.1"/>
    </source>
</evidence>
<name>A0A7J6K4X2_TOXGO</name>
<accession>A0A7J6K4X2</accession>
<keyword evidence="3" id="KW-1185">Reference proteome</keyword>
<feature type="compositionally biased region" description="Basic and acidic residues" evidence="1">
    <location>
        <begin position="522"/>
        <end position="532"/>
    </location>
</feature>
<evidence type="ECO:0000256" key="1">
    <source>
        <dbReference type="SAM" id="MobiDB-lite"/>
    </source>
</evidence>
<dbReference type="Proteomes" id="UP000557509">
    <property type="component" value="Unassembled WGS sequence"/>
</dbReference>
<organism evidence="2 3">
    <name type="scientific">Toxoplasma gondii</name>
    <dbReference type="NCBI Taxonomy" id="5811"/>
    <lineage>
        <taxon>Eukaryota</taxon>
        <taxon>Sar</taxon>
        <taxon>Alveolata</taxon>
        <taxon>Apicomplexa</taxon>
        <taxon>Conoidasida</taxon>
        <taxon>Coccidia</taxon>
        <taxon>Eucoccidiorida</taxon>
        <taxon>Eimeriorina</taxon>
        <taxon>Sarcocystidae</taxon>
        <taxon>Toxoplasma</taxon>
    </lineage>
</organism>
<reference evidence="2 3" key="1">
    <citation type="submission" date="2020-03" db="EMBL/GenBank/DDBJ databases">
        <title>Genome sequence of Toxoplasma gondii RH-88 strain.</title>
        <authorList>
            <person name="Lorenzi H.A."/>
            <person name="Venepally P."/>
            <person name="Rozenberg A."/>
            <person name="Sibley D."/>
        </authorList>
    </citation>
    <scope>NUCLEOTIDE SEQUENCE [LARGE SCALE GENOMIC DNA]</scope>
    <source>
        <strain evidence="2 3">RH-88</strain>
    </source>
</reference>
<sequence>MDANGAFLPTLLSQERVDRFSSSSLPSQNSTSVYAPPRAFAQTASFPSSFSSYQNAHFPTSSFPPSLPASSLPPASFPPPPASPSPLTLRDFLQLLGESVAVLEGLRLLLLQLLQWGGEVGSVIRASTFLHKFLSLLARLLRFLLSPLSRIWKWVPFLLVRKQSAHDQPTREHLPPSVSSYGDRRAGNSGILPDAQSSRALAHTFQNAWRSAGGVHTPWGAYRSSQGWYGSEFAGAKSNGDEADYNSKSGAYFQAIGTERKSGRGRFPPDWRTSVTGAAWLWRGRSGVVVYSALVLVLAYKLHSLWKKYGQLLSRYRRAARTLACRREAVQERERRQAALDEQRTRQELLYSLFQSLRKKRNDLLLASSSQEAASSANGPSVAACADASASSSFSSSSLSTTPGAEEGREMLALETEAQKARMDRLVDGGSSLSLCSPQRSATNLVASEGEKTPPVWKLDASEAPPPSAGRLDRRSSSASGGNGEEATGEKESGEDEEEKREGDTEEEGEAAREEREDEGEDGRKEERKEGSDEGNEEERNEGRDDKEPTEKPGECRVHTVTCDELEALHLRQQEQTDRLNFHGETRGGTACDVDGIASRSVRIEKLEETSSSSDACEDPGVGSHSPAERYCVSPTTASTAPAIFADGQACGETADPPSSVHGPVCEDSSSTLLLKQSASSPSSTLLSSAFSAPLPSSSSSSRPSSCSSSAASSPLLCQPDDTVTEGLVGRASETLPNSGTEISGVGTRLLGTQKRTTPAFEVNPFLSLLSSTDPEMASVSEKRDPAFPFITRQNTLPSSNLESAFPSLESLTNWQVQPTFQTGDRRKQQDKSAEDLSKTSVATFSYEGQGSSPPPQTSQVSSSLLSPSPASSSSDSSPTSFSSSSALPSSSSSTIAPLSLPHTPLPSFLPLSAFLPSSTRAVLGEVEGTRDYHSRLIFGDRLRPACPSLPENPETSSGSLEELSRTTSGLDEGRGAGREEGGNSVHQKKAKKSSRKRSEGTLGTLNRNACVGRSLEAEKTGRIRKKDKGEDPDLRATAESIWRSQQEDLRALLGVCTPQQGRRDIRRVR</sequence>